<accession>A0A0J9XIC3</accession>
<dbReference type="Pfam" id="PF04063">
    <property type="entry name" value="DUF383"/>
    <property type="match status" value="1"/>
</dbReference>
<dbReference type="Proteomes" id="UP000242525">
    <property type="component" value="Unassembled WGS sequence"/>
</dbReference>
<organism evidence="4 5">
    <name type="scientific">Geotrichum candidum</name>
    <name type="common">Oospora lactis</name>
    <name type="synonym">Dipodascus geotrichum</name>
    <dbReference type="NCBI Taxonomy" id="1173061"/>
    <lineage>
        <taxon>Eukaryota</taxon>
        <taxon>Fungi</taxon>
        <taxon>Dikarya</taxon>
        <taxon>Ascomycota</taxon>
        <taxon>Saccharomycotina</taxon>
        <taxon>Dipodascomycetes</taxon>
        <taxon>Dipodascales</taxon>
        <taxon>Dipodascaceae</taxon>
        <taxon>Geotrichum</taxon>
    </lineage>
</organism>
<evidence type="ECO:0008006" key="6">
    <source>
        <dbReference type="Google" id="ProtNLM"/>
    </source>
</evidence>
<dbReference type="OrthoDB" id="338814at2759"/>
<dbReference type="AlphaFoldDB" id="A0A0J9XIC3"/>
<proteinExistence type="inferred from homology"/>
<dbReference type="InterPro" id="IPR039717">
    <property type="entry name" value="Hgh1"/>
</dbReference>
<keyword evidence="5" id="KW-1185">Reference proteome</keyword>
<evidence type="ECO:0000259" key="2">
    <source>
        <dbReference type="Pfam" id="PF04063"/>
    </source>
</evidence>
<name>A0A0J9XIC3_GEOCN</name>
<dbReference type="STRING" id="1173061.A0A0J9XIC3"/>
<sequence length="373" mass="42989">MSTELIELVEFLHSPQPAIRQIALDNLVGYSQGLYTYIFKNNDYEPIKDLKNLVKSTGSTTIVQALTILVNLCDNQTILEMLASDEDLIEYVANQICNIRQKHADLFCIFLANLAKRDQITAIFKMKFTPPKVPEGVDPKSLEPPAFETGANIMDCLLDCFVRGSDRSFNKYANFDYLAYFFADLSRFKQGRDYFITLRDDGYPITKLLVFTEIESKIRRTGVASTIKNCLFDIPFHEKFIFDESINLLPYILLPLADGSDEIPEDEMFELPDELQFLPAEKKRDSDNTILATYIECLLLLSTTKKIRSYLREKSVYSIIRALHKAVEADEVQEPCERLVQVLMRDDHEDIEDVHKIKEVDEEEYDDDIIEVL</sequence>
<dbReference type="PANTHER" id="PTHR13387:SF9">
    <property type="entry name" value="PROTEIN HGH1 HOMOLOG"/>
    <property type="match status" value="1"/>
</dbReference>
<dbReference type="InterPro" id="IPR007205">
    <property type="entry name" value="Protein_HGH1_N"/>
</dbReference>
<dbReference type="PANTHER" id="PTHR13387">
    <property type="entry name" value="PROTEIN HGH1 HOMOLOG"/>
    <property type="match status" value="1"/>
</dbReference>
<comment type="caution">
    <text evidence="4">The sequence shown here is derived from an EMBL/GenBank/DDBJ whole genome shotgun (WGS) entry which is preliminary data.</text>
</comment>
<dbReference type="InterPro" id="IPR007206">
    <property type="entry name" value="Protein_HGH1_C"/>
</dbReference>
<evidence type="ECO:0000313" key="5">
    <source>
        <dbReference type="Proteomes" id="UP000242525"/>
    </source>
</evidence>
<feature type="domain" description="Protein HGH1 C-terminal" evidence="3">
    <location>
        <begin position="297"/>
        <end position="349"/>
    </location>
</feature>
<dbReference type="EMBL" id="CCBN010000020">
    <property type="protein sequence ID" value="CDO57280.1"/>
    <property type="molecule type" value="Genomic_DNA"/>
</dbReference>
<evidence type="ECO:0000313" key="4">
    <source>
        <dbReference type="EMBL" id="CDO57280.1"/>
    </source>
</evidence>
<comment type="similarity">
    <text evidence="1">Belongs to the HGH1 family.</text>
</comment>
<dbReference type="SUPFAM" id="SSF48371">
    <property type="entry name" value="ARM repeat"/>
    <property type="match status" value="1"/>
</dbReference>
<evidence type="ECO:0000256" key="1">
    <source>
        <dbReference type="ARBA" id="ARBA00006712"/>
    </source>
</evidence>
<feature type="domain" description="Protein HGH1 N-terminal" evidence="2">
    <location>
        <begin position="95"/>
        <end position="291"/>
    </location>
</feature>
<reference evidence="4" key="1">
    <citation type="submission" date="2014-03" db="EMBL/GenBank/DDBJ databases">
        <authorList>
            <person name="Casaregola S."/>
        </authorList>
    </citation>
    <scope>NUCLEOTIDE SEQUENCE [LARGE SCALE GENOMIC DNA]</scope>
    <source>
        <strain evidence="4">CLIB 918</strain>
    </source>
</reference>
<protein>
    <recommendedName>
        <fullName evidence="6">Protein HGH1 homolog</fullName>
    </recommendedName>
</protein>
<evidence type="ECO:0000259" key="3">
    <source>
        <dbReference type="Pfam" id="PF04064"/>
    </source>
</evidence>
<dbReference type="InterPro" id="IPR016024">
    <property type="entry name" value="ARM-type_fold"/>
</dbReference>
<dbReference type="Pfam" id="PF04064">
    <property type="entry name" value="DUF384"/>
    <property type="match status" value="1"/>
</dbReference>
<gene>
    <name evidence="4" type="ORF">BN980_GECA20s00494g</name>
</gene>